<evidence type="ECO:0000313" key="4">
    <source>
        <dbReference type="Proteomes" id="UP001428341"/>
    </source>
</evidence>
<keyword evidence="4" id="KW-1185">Reference proteome</keyword>
<accession>A0AAP0QX38</accession>
<sequence length="155" mass="16915">MKKAKAKLEKKQQAAGEPKTTKTRPLKCQKHPKEVQSLVAATSFLVSHSLEKLGEAENPIEAVAVVGDSSGNNSHGATYPVGKSQACDVFAQLSVIASCICICCIYLLPCRQWPSICVSCVASCCCCMSVIVWWDCCCRCVVCKEKNRVRLSWIN</sequence>
<comment type="caution">
    <text evidence="3">The sequence shown here is derived from an EMBL/GenBank/DDBJ whole genome shotgun (WGS) entry which is preliminary data.</text>
</comment>
<protein>
    <submittedName>
        <fullName evidence="3">Uncharacterized protein</fullName>
    </submittedName>
</protein>
<gene>
    <name evidence="3" type="ORF">WN944_010413</name>
</gene>
<proteinExistence type="predicted"/>
<evidence type="ECO:0000256" key="1">
    <source>
        <dbReference type="SAM" id="MobiDB-lite"/>
    </source>
</evidence>
<keyword evidence="2" id="KW-0472">Membrane</keyword>
<feature type="compositionally biased region" description="Basic and acidic residues" evidence="1">
    <location>
        <begin position="1"/>
        <end position="12"/>
    </location>
</feature>
<feature type="transmembrane region" description="Helical" evidence="2">
    <location>
        <begin position="115"/>
        <end position="134"/>
    </location>
</feature>
<dbReference type="AlphaFoldDB" id="A0AAP0QX38"/>
<dbReference type="EMBL" id="JBCGBO010000002">
    <property type="protein sequence ID" value="KAK9221982.1"/>
    <property type="molecule type" value="Genomic_DNA"/>
</dbReference>
<name>A0AAP0QX38_9ROSI</name>
<organism evidence="3 4">
    <name type="scientific">Citrus x changshan-huyou</name>
    <dbReference type="NCBI Taxonomy" id="2935761"/>
    <lineage>
        <taxon>Eukaryota</taxon>
        <taxon>Viridiplantae</taxon>
        <taxon>Streptophyta</taxon>
        <taxon>Embryophyta</taxon>
        <taxon>Tracheophyta</taxon>
        <taxon>Spermatophyta</taxon>
        <taxon>Magnoliopsida</taxon>
        <taxon>eudicotyledons</taxon>
        <taxon>Gunneridae</taxon>
        <taxon>Pentapetalae</taxon>
        <taxon>rosids</taxon>
        <taxon>malvids</taxon>
        <taxon>Sapindales</taxon>
        <taxon>Rutaceae</taxon>
        <taxon>Aurantioideae</taxon>
        <taxon>Citrus</taxon>
    </lineage>
</organism>
<keyword evidence="2" id="KW-0812">Transmembrane</keyword>
<feature type="region of interest" description="Disordered" evidence="1">
    <location>
        <begin position="1"/>
        <end position="29"/>
    </location>
</feature>
<reference evidence="3 4" key="1">
    <citation type="submission" date="2024-05" db="EMBL/GenBank/DDBJ databases">
        <title>Haplotype-resolved chromosome-level genome assembly of Huyou (Citrus changshanensis).</title>
        <authorList>
            <person name="Miao C."/>
            <person name="Chen W."/>
            <person name="Wu Y."/>
            <person name="Wang L."/>
            <person name="Zhao S."/>
            <person name="Grierson D."/>
            <person name="Xu C."/>
            <person name="Chen K."/>
        </authorList>
    </citation>
    <scope>NUCLEOTIDE SEQUENCE [LARGE SCALE GENOMIC DNA]</scope>
    <source>
        <strain evidence="3">01-14</strain>
        <tissue evidence="3">Leaf</tissue>
    </source>
</reference>
<evidence type="ECO:0000313" key="3">
    <source>
        <dbReference type="EMBL" id="KAK9221982.1"/>
    </source>
</evidence>
<dbReference type="Proteomes" id="UP001428341">
    <property type="component" value="Unassembled WGS sequence"/>
</dbReference>
<evidence type="ECO:0000256" key="2">
    <source>
        <dbReference type="SAM" id="Phobius"/>
    </source>
</evidence>
<feature type="transmembrane region" description="Helical" evidence="2">
    <location>
        <begin position="89"/>
        <end position="108"/>
    </location>
</feature>
<keyword evidence="2" id="KW-1133">Transmembrane helix</keyword>